<keyword evidence="1" id="KW-0812">Transmembrane</keyword>
<accession>A0A485LY81</accession>
<organism evidence="2">
    <name type="scientific">anaerobic digester metagenome</name>
    <dbReference type="NCBI Taxonomy" id="1263854"/>
    <lineage>
        <taxon>unclassified sequences</taxon>
        <taxon>metagenomes</taxon>
        <taxon>ecological metagenomes</taxon>
    </lineage>
</organism>
<feature type="transmembrane region" description="Helical" evidence="1">
    <location>
        <begin position="27"/>
        <end position="46"/>
    </location>
</feature>
<dbReference type="EMBL" id="CAADRM010000079">
    <property type="protein sequence ID" value="VFU13320.1"/>
    <property type="molecule type" value="Genomic_DNA"/>
</dbReference>
<gene>
    <name evidence="2" type="ORF">SCFA_180008</name>
</gene>
<dbReference type="AlphaFoldDB" id="A0A485LY81"/>
<sequence length="189" mass="21278">MIREGWGDRPLPLDNHLAMRRQIIHSALALVVLAALAAGILLLLFLPDGDGQAVSQSRVPERLARIGPYVKEIHVMEKIGPYDLSVRASSFHMKKTKFMGFSTNLYKQVVARDVRIVLYREGETKLEVEKDRLVMPPALGYIDIQEPVVVSPKGMDDVSRIEISRDKGFIRIHRNNGVDTWELGPQSPL</sequence>
<keyword evidence="1" id="KW-1133">Transmembrane helix</keyword>
<protein>
    <submittedName>
        <fullName evidence="2">Uncharacterized protein</fullName>
    </submittedName>
</protein>
<proteinExistence type="predicted"/>
<reference evidence="2" key="1">
    <citation type="submission" date="2019-03" db="EMBL/GenBank/DDBJ databases">
        <authorList>
            <person name="Hao L."/>
        </authorList>
    </citation>
    <scope>NUCLEOTIDE SEQUENCE</scope>
</reference>
<evidence type="ECO:0000313" key="2">
    <source>
        <dbReference type="EMBL" id="VFU13320.1"/>
    </source>
</evidence>
<keyword evidence="1" id="KW-0472">Membrane</keyword>
<evidence type="ECO:0000256" key="1">
    <source>
        <dbReference type="SAM" id="Phobius"/>
    </source>
</evidence>
<name>A0A485LY81_9ZZZZ</name>